<reference evidence="5 6" key="1">
    <citation type="journal article" date="2016" name="G3 (Bethesda)">
        <title>First Draft Assembly and Annotation of the Genome of a California Endemic Oak Quercus lobata Nee (Fagaceae).</title>
        <authorList>
            <person name="Sork V.L."/>
            <person name="Fitz-Gibbon S.T."/>
            <person name="Puiu D."/>
            <person name="Crepeau M."/>
            <person name="Gugger P.F."/>
            <person name="Sherman R."/>
            <person name="Stevens K."/>
            <person name="Langley C.H."/>
            <person name="Pellegrini M."/>
            <person name="Salzberg S.L."/>
        </authorList>
    </citation>
    <scope>NUCLEOTIDE SEQUENCE [LARGE SCALE GENOMIC DNA]</scope>
    <source>
        <strain evidence="5 6">cv. SW786</strain>
    </source>
</reference>
<accession>A0A7N2MEU2</accession>
<dbReference type="PANTHER" id="PTHR27005">
    <property type="entry name" value="WALL-ASSOCIATED RECEPTOR KINASE-LIKE 21"/>
    <property type="match status" value="1"/>
</dbReference>
<dbReference type="Gene3D" id="1.10.510.10">
    <property type="entry name" value="Transferase(Phosphotransferase) domain 1"/>
    <property type="match status" value="2"/>
</dbReference>
<dbReference type="GO" id="GO:0004674">
    <property type="term" value="F:protein serine/threonine kinase activity"/>
    <property type="evidence" value="ECO:0007669"/>
    <property type="project" value="TreeGrafter"/>
</dbReference>
<dbReference type="PROSITE" id="PS50011">
    <property type="entry name" value="PROTEIN_KINASE_DOM"/>
    <property type="match status" value="2"/>
</dbReference>
<dbReference type="GO" id="GO:0005886">
    <property type="term" value="C:plasma membrane"/>
    <property type="evidence" value="ECO:0007669"/>
    <property type="project" value="TreeGrafter"/>
</dbReference>
<evidence type="ECO:0000313" key="6">
    <source>
        <dbReference type="Proteomes" id="UP000594261"/>
    </source>
</evidence>
<dbReference type="InterPro" id="IPR045274">
    <property type="entry name" value="WAK-like"/>
</dbReference>
<dbReference type="GO" id="GO:0005524">
    <property type="term" value="F:ATP binding"/>
    <property type="evidence" value="ECO:0007669"/>
    <property type="project" value="UniProtKB-KW"/>
</dbReference>
<evidence type="ECO:0000256" key="3">
    <source>
        <dbReference type="SAM" id="MobiDB-lite"/>
    </source>
</evidence>
<protein>
    <recommendedName>
        <fullName evidence="4">Protein kinase domain-containing protein</fullName>
    </recommendedName>
</protein>
<dbReference type="InterPro" id="IPR011009">
    <property type="entry name" value="Kinase-like_dom_sf"/>
</dbReference>
<feature type="domain" description="Protein kinase" evidence="4">
    <location>
        <begin position="371"/>
        <end position="683"/>
    </location>
</feature>
<keyword evidence="2" id="KW-0067">ATP-binding</keyword>
<proteinExistence type="predicted"/>
<dbReference type="EnsemblPlants" id="QL08p058262:mrna">
    <property type="protein sequence ID" value="QL08p058262:mrna"/>
    <property type="gene ID" value="QL08p058262"/>
</dbReference>
<dbReference type="Proteomes" id="UP000594261">
    <property type="component" value="Chromosome 8"/>
</dbReference>
<dbReference type="InParanoid" id="A0A7N2MEU2"/>
<organism evidence="5 6">
    <name type="scientific">Quercus lobata</name>
    <name type="common">Valley oak</name>
    <dbReference type="NCBI Taxonomy" id="97700"/>
    <lineage>
        <taxon>Eukaryota</taxon>
        <taxon>Viridiplantae</taxon>
        <taxon>Streptophyta</taxon>
        <taxon>Embryophyta</taxon>
        <taxon>Tracheophyta</taxon>
        <taxon>Spermatophyta</taxon>
        <taxon>Magnoliopsida</taxon>
        <taxon>eudicotyledons</taxon>
        <taxon>Gunneridae</taxon>
        <taxon>Pentapetalae</taxon>
        <taxon>rosids</taxon>
        <taxon>fabids</taxon>
        <taxon>Fagales</taxon>
        <taxon>Fagaceae</taxon>
        <taxon>Quercus</taxon>
    </lineage>
</organism>
<dbReference type="InterPro" id="IPR000719">
    <property type="entry name" value="Prot_kinase_dom"/>
</dbReference>
<evidence type="ECO:0000259" key="4">
    <source>
        <dbReference type="PROSITE" id="PS50011"/>
    </source>
</evidence>
<dbReference type="SUPFAM" id="SSF56112">
    <property type="entry name" value="Protein kinase-like (PK-like)"/>
    <property type="match status" value="2"/>
</dbReference>
<keyword evidence="6" id="KW-1185">Reference proteome</keyword>
<feature type="region of interest" description="Disordered" evidence="3">
    <location>
        <begin position="702"/>
        <end position="723"/>
    </location>
</feature>
<dbReference type="AlphaFoldDB" id="A0A7N2MEU2"/>
<sequence>MHSHIQALCVNEIVDPAILVGNRDASLKHQLQALQYLALTCTEEDPQKKANYDMNKNEYLNDRWLLTDAVSNKFYMSRAGFHIQAMQSWLIDHFLKGIMERKERERVFLENGSKVLEKLVASCNGKPVPLRTFSAQETNNYCENMVWNWYKGSLEERIVLVKRSLDSIEWADFFFNTQMCGHGNVLRPIGCCLETHHPILVFEFAANGILSDRIYVSRVTKLQYQPMAWEKRLEIARQIAHAISYLHPAFHRPVIHMTIDMYSILLDEHDVPKLSNFLVSVSIPKGETDVEAYESIQNTRYCTPSLEHQARLVAYPDQGSCINKIVDPAIMADGRESASLQRQLQAVLDLVLICTEEDRQEREKAFLENGGKLLEKLIASCNGKPIPIRTFSAQQLRQATNNYCEHLGKYWYKGSLEGKIVLVNRFSGSGAHLTINDIVISAQMSAHSNVLKPIGCCLETTPLILVYEFAANGFLADQIYVKRVTELQYQPMVWEKRLKIARQISHAISYLHTAFPRPVIHMFMHMRDILLDEHDVPKLSNFIYSISIPEGETDVKGFWGIQNVRFCPPESKASGKVTEKTDVYNFGRLLLELLTGEDSYNITRLTIDRTSNLIAHMHDRAQGSCINEIVDPAIMAIGEGGASLPRQLQAVLDLAITCTENDPQRRPNMVDVTKELRRIERFTQADEELLGSLRNSKLHERFEEHASTSLKRNLSNDESHAVL</sequence>
<dbReference type="Gramene" id="QL08p058262:mrna">
    <property type="protein sequence ID" value="QL08p058262:mrna"/>
    <property type="gene ID" value="QL08p058262"/>
</dbReference>
<keyword evidence="1" id="KW-0547">Nucleotide-binding</keyword>
<evidence type="ECO:0000256" key="2">
    <source>
        <dbReference type="ARBA" id="ARBA00022840"/>
    </source>
</evidence>
<dbReference type="GO" id="GO:0007166">
    <property type="term" value="P:cell surface receptor signaling pathway"/>
    <property type="evidence" value="ECO:0007669"/>
    <property type="project" value="InterPro"/>
</dbReference>
<dbReference type="Pfam" id="PF07714">
    <property type="entry name" value="PK_Tyr_Ser-Thr"/>
    <property type="match status" value="2"/>
</dbReference>
<feature type="domain" description="Protein kinase" evidence="4">
    <location>
        <begin position="101"/>
        <end position="374"/>
    </location>
</feature>
<name>A0A7N2MEU2_QUELO</name>
<dbReference type="OMA" id="VEPEYMA"/>
<dbReference type="InterPro" id="IPR001245">
    <property type="entry name" value="Ser-Thr/Tyr_kinase_cat_dom"/>
</dbReference>
<dbReference type="EMBL" id="LRBV02000008">
    <property type="status" value="NOT_ANNOTATED_CDS"/>
    <property type="molecule type" value="Genomic_DNA"/>
</dbReference>
<evidence type="ECO:0000313" key="5">
    <source>
        <dbReference type="EnsemblPlants" id="QL08p058262:mrna"/>
    </source>
</evidence>
<feature type="compositionally biased region" description="Basic and acidic residues" evidence="3">
    <location>
        <begin position="714"/>
        <end position="723"/>
    </location>
</feature>
<reference evidence="5" key="2">
    <citation type="submission" date="2021-01" db="UniProtKB">
        <authorList>
            <consortium name="EnsemblPlants"/>
        </authorList>
    </citation>
    <scope>IDENTIFICATION</scope>
</reference>
<dbReference type="PANTHER" id="PTHR27005:SF543">
    <property type="entry name" value="NON-FUNCTIONAL PSEUDOKINASE ZED1-LIKE"/>
    <property type="match status" value="1"/>
</dbReference>
<dbReference type="Gene3D" id="3.30.200.20">
    <property type="entry name" value="Phosphorylase Kinase, domain 1"/>
    <property type="match status" value="1"/>
</dbReference>
<evidence type="ECO:0000256" key="1">
    <source>
        <dbReference type="ARBA" id="ARBA00022741"/>
    </source>
</evidence>